<evidence type="ECO:0000259" key="5">
    <source>
        <dbReference type="PROSITE" id="PS51891"/>
    </source>
</evidence>
<dbReference type="GO" id="GO:0046872">
    <property type="term" value="F:metal ion binding"/>
    <property type="evidence" value="ECO:0007669"/>
    <property type="project" value="UniProtKB-KW"/>
</dbReference>
<dbReference type="PANTHER" id="PTHR33337:SF40">
    <property type="entry name" value="CENP-V_GFA DOMAIN-CONTAINING PROTEIN-RELATED"/>
    <property type="match status" value="1"/>
</dbReference>
<dbReference type="GO" id="GO:0016846">
    <property type="term" value="F:carbon-sulfur lyase activity"/>
    <property type="evidence" value="ECO:0007669"/>
    <property type="project" value="InterPro"/>
</dbReference>
<sequence length="132" mass="14462">MVLGSCLCNAVQFKVTGDFKRIVNCHCNLCRKMNGAAFSTYVAILQTDFELVTGDLSFCDVTENARKHFCGECGTPIFNSNPKYAGLNILHLGCLDSDLLGELKPDVNIYDESKISWLESISGLPTFDKAIG</sequence>
<comment type="caution">
    <text evidence="6">The sequence shown here is derived from an EMBL/GenBank/DDBJ whole genome shotgun (WGS) entry which is preliminary data.</text>
</comment>
<keyword evidence="3" id="KW-0862">Zinc</keyword>
<accession>A0A2S7VG57</accession>
<dbReference type="AlphaFoldDB" id="A0A2S7VG57"/>
<dbReference type="Proteomes" id="UP000238707">
    <property type="component" value="Unassembled WGS sequence"/>
</dbReference>
<dbReference type="Pfam" id="PF04828">
    <property type="entry name" value="GFA"/>
    <property type="match status" value="1"/>
</dbReference>
<evidence type="ECO:0000256" key="1">
    <source>
        <dbReference type="ARBA" id="ARBA00005495"/>
    </source>
</evidence>
<dbReference type="PROSITE" id="PS51891">
    <property type="entry name" value="CENP_V_GFA"/>
    <property type="match status" value="1"/>
</dbReference>
<name>A0A2S7VG57_9VIBR</name>
<keyword evidence="2" id="KW-0479">Metal-binding</keyword>
<dbReference type="RefSeq" id="WP_105024985.1">
    <property type="nucleotide sequence ID" value="NZ_MSCI01000002.1"/>
</dbReference>
<proteinExistence type="inferred from homology"/>
<dbReference type="EMBL" id="MSCI01000002">
    <property type="protein sequence ID" value="PQJ60550.1"/>
    <property type="molecule type" value="Genomic_DNA"/>
</dbReference>
<dbReference type="SUPFAM" id="SSF51316">
    <property type="entry name" value="Mss4-like"/>
    <property type="match status" value="1"/>
</dbReference>
<evidence type="ECO:0000313" key="6">
    <source>
        <dbReference type="EMBL" id="PQJ60550.1"/>
    </source>
</evidence>
<protein>
    <submittedName>
        <fullName evidence="6">Aldehyde-activating protein</fullName>
    </submittedName>
</protein>
<dbReference type="PANTHER" id="PTHR33337">
    <property type="entry name" value="GFA DOMAIN-CONTAINING PROTEIN"/>
    <property type="match status" value="1"/>
</dbReference>
<reference evidence="6 7" key="1">
    <citation type="submission" date="2016-12" db="EMBL/GenBank/DDBJ databases">
        <title>Diversity of luminous bacteria.</title>
        <authorList>
            <person name="Yoshizawa S."/>
            <person name="Kogure K."/>
        </authorList>
    </citation>
    <scope>NUCLEOTIDE SEQUENCE [LARGE SCALE GENOMIC DNA]</scope>
    <source>
        <strain evidence="6 7">LC2-408</strain>
    </source>
</reference>
<comment type="similarity">
    <text evidence="1">Belongs to the Gfa family.</text>
</comment>
<evidence type="ECO:0000313" key="7">
    <source>
        <dbReference type="Proteomes" id="UP000238707"/>
    </source>
</evidence>
<organism evidence="6 7">
    <name type="scientific">Vibrio chagasii</name>
    <dbReference type="NCBI Taxonomy" id="170679"/>
    <lineage>
        <taxon>Bacteria</taxon>
        <taxon>Pseudomonadati</taxon>
        <taxon>Pseudomonadota</taxon>
        <taxon>Gammaproteobacteria</taxon>
        <taxon>Vibrionales</taxon>
        <taxon>Vibrionaceae</taxon>
        <taxon>Vibrio</taxon>
    </lineage>
</organism>
<dbReference type="InterPro" id="IPR006913">
    <property type="entry name" value="CENP-V/GFA"/>
</dbReference>
<keyword evidence="4" id="KW-0456">Lyase</keyword>
<keyword evidence="7" id="KW-1185">Reference proteome</keyword>
<dbReference type="Gene3D" id="3.90.1590.10">
    <property type="entry name" value="glutathione-dependent formaldehyde- activating enzyme (gfa)"/>
    <property type="match status" value="1"/>
</dbReference>
<evidence type="ECO:0000256" key="4">
    <source>
        <dbReference type="ARBA" id="ARBA00023239"/>
    </source>
</evidence>
<evidence type="ECO:0000256" key="3">
    <source>
        <dbReference type="ARBA" id="ARBA00022833"/>
    </source>
</evidence>
<evidence type="ECO:0000256" key="2">
    <source>
        <dbReference type="ARBA" id="ARBA00022723"/>
    </source>
</evidence>
<dbReference type="InterPro" id="IPR011057">
    <property type="entry name" value="Mss4-like_sf"/>
</dbReference>
<feature type="domain" description="CENP-V/GFA" evidence="5">
    <location>
        <begin position="2"/>
        <end position="111"/>
    </location>
</feature>
<gene>
    <name evidence="6" type="ORF">BTO10_14410</name>
</gene>